<evidence type="ECO:0000313" key="2">
    <source>
        <dbReference type="Proteomes" id="UP000240493"/>
    </source>
</evidence>
<proteinExistence type="predicted"/>
<accession>A0A2T3ZP79</accession>
<gene>
    <name evidence="1" type="ORF">M441DRAFT_220986</name>
</gene>
<organism evidence="1 2">
    <name type="scientific">Trichoderma asperellum (strain ATCC 204424 / CBS 433.97 / NBRC 101777)</name>
    <dbReference type="NCBI Taxonomy" id="1042311"/>
    <lineage>
        <taxon>Eukaryota</taxon>
        <taxon>Fungi</taxon>
        <taxon>Dikarya</taxon>
        <taxon>Ascomycota</taxon>
        <taxon>Pezizomycotina</taxon>
        <taxon>Sordariomycetes</taxon>
        <taxon>Hypocreomycetidae</taxon>
        <taxon>Hypocreales</taxon>
        <taxon>Hypocreaceae</taxon>
        <taxon>Trichoderma</taxon>
    </lineage>
</organism>
<protein>
    <submittedName>
        <fullName evidence="1">Uncharacterized protein</fullName>
    </submittedName>
</protein>
<name>A0A2T3ZP79_TRIA4</name>
<evidence type="ECO:0000313" key="1">
    <source>
        <dbReference type="EMBL" id="PTB46607.1"/>
    </source>
</evidence>
<dbReference type="Proteomes" id="UP000240493">
    <property type="component" value="Unassembled WGS sequence"/>
</dbReference>
<reference evidence="1 2" key="1">
    <citation type="submission" date="2016-07" db="EMBL/GenBank/DDBJ databases">
        <title>Multiple horizontal gene transfer events from other fungi enriched the ability of initially mycotrophic Trichoderma (Ascomycota) to feed on dead plant biomass.</title>
        <authorList>
            <consortium name="DOE Joint Genome Institute"/>
            <person name="Aerts A."/>
            <person name="Atanasova L."/>
            <person name="Chenthamara K."/>
            <person name="Zhang J."/>
            <person name="Grujic M."/>
            <person name="Henrissat B."/>
            <person name="Kuo A."/>
            <person name="Salamov A."/>
            <person name="Lipzen A."/>
            <person name="Labutti K."/>
            <person name="Barry K."/>
            <person name="Miao Y."/>
            <person name="Rahimi M.J."/>
            <person name="Shen Q."/>
            <person name="Grigoriev I.V."/>
            <person name="Kubicek C.P."/>
            <person name="Druzhinina I.S."/>
        </authorList>
    </citation>
    <scope>NUCLEOTIDE SEQUENCE [LARGE SCALE GENOMIC DNA]</scope>
    <source>
        <strain evidence="1 2">CBS 433.97</strain>
    </source>
</reference>
<keyword evidence="2" id="KW-1185">Reference proteome</keyword>
<dbReference type="AlphaFoldDB" id="A0A2T3ZP79"/>
<dbReference type="EMBL" id="KZ679256">
    <property type="protein sequence ID" value="PTB46607.1"/>
    <property type="molecule type" value="Genomic_DNA"/>
</dbReference>
<sequence length="215" mass="23942">MTRKTRPEHTKKKPRTTAPLQSRSASYFLSSFLMFSNLPGREYCSHAYKLAPFLAGLYRQAMATARRTEQLGAQLESYSPGTGTLASHWLRRARREQMLKLFGCGVFVSFSVCTRRSHTMLRATPDLVSASAQVYPMGAGARIRCVVGAALPRARLVRPRAKRIPRENQESKKTTLSNFSSGQPTFEAFLLLVVVVLSESLTSFHVVAKTVLDSL</sequence>